<dbReference type="AlphaFoldDB" id="A0A183TPY7"/>
<accession>A0A183TPY7</accession>
<protein>
    <submittedName>
        <fullName evidence="1 3">Uncharacterized protein</fullName>
    </submittedName>
</protein>
<evidence type="ECO:0000313" key="2">
    <source>
        <dbReference type="Proteomes" id="UP000275846"/>
    </source>
</evidence>
<organism evidence="3">
    <name type="scientific">Schistocephalus solidus</name>
    <name type="common">Tapeworm</name>
    <dbReference type="NCBI Taxonomy" id="70667"/>
    <lineage>
        <taxon>Eukaryota</taxon>
        <taxon>Metazoa</taxon>
        <taxon>Spiralia</taxon>
        <taxon>Lophotrochozoa</taxon>
        <taxon>Platyhelminthes</taxon>
        <taxon>Cestoda</taxon>
        <taxon>Eucestoda</taxon>
        <taxon>Diphyllobothriidea</taxon>
        <taxon>Diphyllobothriidae</taxon>
        <taxon>Schistocephalus</taxon>
    </lineage>
</organism>
<sequence length="103" mass="11875">MYGGFKRRRDPDFQALLTIHFFQWNASQTVNRTVRRIAFPDSRSLNDEPKFEIICKHGNIAVQFVCPIVDVDNEQNGAENRALKNTTLNLNLGRLFVADMDSF</sequence>
<dbReference type="OrthoDB" id="6310009at2759"/>
<dbReference type="EMBL" id="UYSU01044659">
    <property type="protein sequence ID" value="VDM04921.1"/>
    <property type="molecule type" value="Genomic_DNA"/>
</dbReference>
<reference evidence="1 2" key="2">
    <citation type="submission" date="2018-11" db="EMBL/GenBank/DDBJ databases">
        <authorList>
            <consortium name="Pathogen Informatics"/>
        </authorList>
    </citation>
    <scope>NUCLEOTIDE SEQUENCE [LARGE SCALE GENOMIC DNA]</scope>
    <source>
        <strain evidence="1 2">NST_G2</strain>
    </source>
</reference>
<name>A0A183TPY7_SCHSO</name>
<evidence type="ECO:0000313" key="3">
    <source>
        <dbReference type="WBParaSite" id="SSLN_0001923201-mRNA-1"/>
    </source>
</evidence>
<dbReference type="Proteomes" id="UP000275846">
    <property type="component" value="Unassembled WGS sequence"/>
</dbReference>
<reference evidence="3" key="1">
    <citation type="submission" date="2016-06" db="UniProtKB">
        <authorList>
            <consortium name="WormBaseParasite"/>
        </authorList>
    </citation>
    <scope>IDENTIFICATION</scope>
</reference>
<keyword evidence="2" id="KW-1185">Reference proteome</keyword>
<gene>
    <name evidence="1" type="ORF">SSLN_LOCUS18535</name>
</gene>
<dbReference type="WBParaSite" id="SSLN_0001923201-mRNA-1">
    <property type="protein sequence ID" value="SSLN_0001923201-mRNA-1"/>
    <property type="gene ID" value="SSLN_0001923201"/>
</dbReference>
<proteinExistence type="predicted"/>
<evidence type="ECO:0000313" key="1">
    <source>
        <dbReference type="EMBL" id="VDM04921.1"/>
    </source>
</evidence>